<accession>A0A8S1LZE3</accession>
<evidence type="ECO:0000313" key="2">
    <source>
        <dbReference type="Proteomes" id="UP000692954"/>
    </source>
</evidence>
<comment type="caution">
    <text evidence="1">The sequence shown here is derived from an EMBL/GenBank/DDBJ whole genome shotgun (WGS) entry which is preliminary data.</text>
</comment>
<reference evidence="1" key="1">
    <citation type="submission" date="2021-01" db="EMBL/GenBank/DDBJ databases">
        <authorList>
            <consortium name="Genoscope - CEA"/>
            <person name="William W."/>
        </authorList>
    </citation>
    <scope>NUCLEOTIDE SEQUENCE</scope>
</reference>
<gene>
    <name evidence="1" type="ORF">PSON_ATCC_30995.1.T0310284</name>
</gene>
<sequence>MKLDKNDLNLKLFQITNSFIENQNRPQTSYNYSQFYEGVQISSIKNVQIIFKG</sequence>
<dbReference type="AlphaFoldDB" id="A0A8S1LZE3"/>
<protein>
    <submittedName>
        <fullName evidence="1">Uncharacterized protein</fullName>
    </submittedName>
</protein>
<evidence type="ECO:0000313" key="1">
    <source>
        <dbReference type="EMBL" id="CAD8074038.1"/>
    </source>
</evidence>
<proteinExistence type="predicted"/>
<dbReference type="EMBL" id="CAJJDN010000031">
    <property type="protein sequence ID" value="CAD8074038.1"/>
    <property type="molecule type" value="Genomic_DNA"/>
</dbReference>
<dbReference type="Proteomes" id="UP000692954">
    <property type="component" value="Unassembled WGS sequence"/>
</dbReference>
<keyword evidence="2" id="KW-1185">Reference proteome</keyword>
<name>A0A8S1LZE3_9CILI</name>
<organism evidence="1 2">
    <name type="scientific">Paramecium sonneborni</name>
    <dbReference type="NCBI Taxonomy" id="65129"/>
    <lineage>
        <taxon>Eukaryota</taxon>
        <taxon>Sar</taxon>
        <taxon>Alveolata</taxon>
        <taxon>Ciliophora</taxon>
        <taxon>Intramacronucleata</taxon>
        <taxon>Oligohymenophorea</taxon>
        <taxon>Peniculida</taxon>
        <taxon>Parameciidae</taxon>
        <taxon>Paramecium</taxon>
    </lineage>
</organism>